<proteinExistence type="predicted"/>
<dbReference type="SUPFAM" id="SSF56672">
    <property type="entry name" value="DNA/RNA polymerases"/>
    <property type="match status" value="1"/>
</dbReference>
<dbReference type="EMBL" id="JAUCMX010000006">
    <property type="protein sequence ID" value="KAK3542960.1"/>
    <property type="molecule type" value="Genomic_DNA"/>
</dbReference>
<evidence type="ECO:0008006" key="3">
    <source>
        <dbReference type="Google" id="ProtNLM"/>
    </source>
</evidence>
<name>A0AAE0R4U3_9TELE</name>
<reference evidence="1" key="1">
    <citation type="submission" date="2023-06" db="EMBL/GenBank/DDBJ databases">
        <title>Male Hemibagrus guttatus genome.</title>
        <authorList>
            <person name="Bian C."/>
        </authorList>
    </citation>
    <scope>NUCLEOTIDE SEQUENCE</scope>
    <source>
        <strain evidence="1">Male_cb2023</strain>
        <tissue evidence="1">Muscle</tissue>
    </source>
</reference>
<gene>
    <name evidence="1" type="ORF">QTP70_007910</name>
</gene>
<protein>
    <recommendedName>
        <fullName evidence="3">Reverse transcriptase domain-containing protein</fullName>
    </recommendedName>
</protein>
<evidence type="ECO:0000313" key="1">
    <source>
        <dbReference type="EMBL" id="KAK3542960.1"/>
    </source>
</evidence>
<evidence type="ECO:0000313" key="2">
    <source>
        <dbReference type="Proteomes" id="UP001274896"/>
    </source>
</evidence>
<accession>A0AAE0R4U3</accession>
<sequence>MQVSETVQSINTTYCSSLVEFVTVTGDKTTLKTARTKLSRAIREAKRAHTQRIHGHFKDNGDSWHMWQGIQAMTNYKTTSPACDSTSSLPDALNDFYAWFEAQNSVTARKTIPPPNNQVLCFYMANMKRTLCRVNPQKSAGPDSIPGRVLRECVEQLVDVFTDIFNFSLSSAVVPTCLKTTNIVPVPKKSTVSCLNDYRPITLTPIMMKCFERLIMKHIETQLTPSLDTLQFAYHPNCSTDDAHGPHPPGQ</sequence>
<comment type="caution">
    <text evidence="1">The sequence shown here is derived from an EMBL/GenBank/DDBJ whole genome shotgun (WGS) entry which is preliminary data.</text>
</comment>
<dbReference type="InterPro" id="IPR043502">
    <property type="entry name" value="DNA/RNA_pol_sf"/>
</dbReference>
<dbReference type="AlphaFoldDB" id="A0AAE0R4U3"/>
<dbReference type="PANTHER" id="PTHR47510:SF3">
    <property type="entry name" value="ENDO_EXONUCLEASE_PHOSPHATASE DOMAIN-CONTAINING PROTEIN"/>
    <property type="match status" value="1"/>
</dbReference>
<keyword evidence="2" id="KW-1185">Reference proteome</keyword>
<organism evidence="1 2">
    <name type="scientific">Hemibagrus guttatus</name>
    <dbReference type="NCBI Taxonomy" id="175788"/>
    <lineage>
        <taxon>Eukaryota</taxon>
        <taxon>Metazoa</taxon>
        <taxon>Chordata</taxon>
        <taxon>Craniata</taxon>
        <taxon>Vertebrata</taxon>
        <taxon>Euteleostomi</taxon>
        <taxon>Actinopterygii</taxon>
        <taxon>Neopterygii</taxon>
        <taxon>Teleostei</taxon>
        <taxon>Ostariophysi</taxon>
        <taxon>Siluriformes</taxon>
        <taxon>Bagridae</taxon>
        <taxon>Hemibagrus</taxon>
    </lineage>
</organism>
<dbReference type="PANTHER" id="PTHR47510">
    <property type="entry name" value="REVERSE TRANSCRIPTASE DOMAIN-CONTAINING PROTEIN"/>
    <property type="match status" value="1"/>
</dbReference>
<dbReference type="Proteomes" id="UP001274896">
    <property type="component" value="Unassembled WGS sequence"/>
</dbReference>